<dbReference type="Proteomes" id="UP001234297">
    <property type="component" value="Chromosome 3"/>
</dbReference>
<keyword evidence="2" id="KW-1185">Reference proteome</keyword>
<gene>
    <name evidence="1" type="ORF">MRB53_010329</name>
</gene>
<evidence type="ECO:0000313" key="2">
    <source>
        <dbReference type="Proteomes" id="UP001234297"/>
    </source>
</evidence>
<name>A0ACC2LSI4_PERAE</name>
<reference evidence="1 2" key="1">
    <citation type="journal article" date="2022" name="Hortic Res">
        <title>A haplotype resolved chromosomal level avocado genome allows analysis of novel avocado genes.</title>
        <authorList>
            <person name="Nath O."/>
            <person name="Fletcher S.J."/>
            <person name="Hayward A."/>
            <person name="Shaw L.M."/>
            <person name="Masouleh A.K."/>
            <person name="Furtado A."/>
            <person name="Henry R.J."/>
            <person name="Mitter N."/>
        </authorList>
    </citation>
    <scope>NUCLEOTIDE SEQUENCE [LARGE SCALE GENOMIC DNA]</scope>
    <source>
        <strain evidence="2">cv. Hass</strain>
    </source>
</reference>
<comment type="caution">
    <text evidence="1">The sequence shown here is derived from an EMBL/GenBank/DDBJ whole genome shotgun (WGS) entry which is preliminary data.</text>
</comment>
<proteinExistence type="predicted"/>
<organism evidence="1 2">
    <name type="scientific">Persea americana</name>
    <name type="common">Avocado</name>
    <dbReference type="NCBI Taxonomy" id="3435"/>
    <lineage>
        <taxon>Eukaryota</taxon>
        <taxon>Viridiplantae</taxon>
        <taxon>Streptophyta</taxon>
        <taxon>Embryophyta</taxon>
        <taxon>Tracheophyta</taxon>
        <taxon>Spermatophyta</taxon>
        <taxon>Magnoliopsida</taxon>
        <taxon>Magnoliidae</taxon>
        <taxon>Laurales</taxon>
        <taxon>Lauraceae</taxon>
        <taxon>Persea</taxon>
    </lineage>
</organism>
<protein>
    <submittedName>
        <fullName evidence="1">Uncharacterized protein</fullName>
    </submittedName>
</protein>
<evidence type="ECO:0000313" key="1">
    <source>
        <dbReference type="EMBL" id="KAJ8636062.1"/>
    </source>
</evidence>
<dbReference type="EMBL" id="CM056811">
    <property type="protein sequence ID" value="KAJ8636062.1"/>
    <property type="molecule type" value="Genomic_DNA"/>
</dbReference>
<accession>A0ACC2LSI4</accession>
<sequence>MKWDLGRASKVGNTMAKSDFLKMAAQGRKSLNHASGSHSATSDDRFTAMLRAFTNLQKTQAEQQAKVNEDNA</sequence>